<dbReference type="InterPro" id="IPR027291">
    <property type="entry name" value="Glyco_hydro_38_N_sf"/>
</dbReference>
<evidence type="ECO:0000313" key="2">
    <source>
        <dbReference type="EMBL" id="CAA9301766.1"/>
    </source>
</evidence>
<dbReference type="InterPro" id="IPR000602">
    <property type="entry name" value="Glyco_hydro_38_N"/>
</dbReference>
<dbReference type="AlphaFoldDB" id="A0A6J4KD88"/>
<dbReference type="InterPro" id="IPR011330">
    <property type="entry name" value="Glyco_hydro/deAcase_b/a-brl"/>
</dbReference>
<keyword evidence="2" id="KW-0378">Hydrolase</keyword>
<dbReference type="EMBL" id="CADCTX010000116">
    <property type="protein sequence ID" value="CAA9301766.1"/>
    <property type="molecule type" value="Genomic_DNA"/>
</dbReference>
<protein>
    <submittedName>
        <fullName evidence="2">GH38</fullName>
        <ecNumber evidence="2">3.2.1.24</ecNumber>
    </submittedName>
</protein>
<evidence type="ECO:0000259" key="1">
    <source>
        <dbReference type="Pfam" id="PF01074"/>
    </source>
</evidence>
<dbReference type="Gene3D" id="3.20.110.10">
    <property type="entry name" value="Glycoside hydrolase 38, N terminal domain"/>
    <property type="match status" value="1"/>
</dbReference>
<feature type="non-terminal residue" evidence="2">
    <location>
        <position position="199"/>
    </location>
</feature>
<dbReference type="Pfam" id="PF01074">
    <property type="entry name" value="Glyco_hydro_38N"/>
    <property type="match status" value="1"/>
</dbReference>
<gene>
    <name evidence="2" type="ORF">AVDCRST_MAG40-401</name>
</gene>
<dbReference type="EC" id="3.2.1.24" evidence="2"/>
<feature type="domain" description="Glycoside hydrolase family 38 N-terminal" evidence="1">
    <location>
        <begin position="8"/>
        <end position="186"/>
    </location>
</feature>
<keyword evidence="2" id="KW-0326">Glycosidase</keyword>
<dbReference type="GO" id="GO:0009313">
    <property type="term" value="P:oligosaccharide catabolic process"/>
    <property type="evidence" value="ECO:0007669"/>
    <property type="project" value="TreeGrafter"/>
</dbReference>
<proteinExistence type="predicted"/>
<dbReference type="PANTHER" id="PTHR46017:SF2">
    <property type="entry name" value="MANNOSYLGLYCERATE HYDROLASE"/>
    <property type="match status" value="1"/>
</dbReference>
<organism evidence="2">
    <name type="scientific">uncultured Gemmatimonadaceae bacterium</name>
    <dbReference type="NCBI Taxonomy" id="246130"/>
    <lineage>
        <taxon>Bacteria</taxon>
        <taxon>Pseudomonadati</taxon>
        <taxon>Gemmatimonadota</taxon>
        <taxon>Gemmatimonadia</taxon>
        <taxon>Gemmatimonadales</taxon>
        <taxon>Gemmatimonadaceae</taxon>
        <taxon>environmental samples</taxon>
    </lineage>
</organism>
<dbReference type="PANTHER" id="PTHR46017">
    <property type="entry name" value="ALPHA-MANNOSIDASE 2C1"/>
    <property type="match status" value="1"/>
</dbReference>
<sequence length="199" mass="21178">MTAAPLVVHVVPHTHWDREWYHPVGRFTQRLVALVDELLDDPVPGTPPHATAPFLLDGQAVVLDDYLAVRPERAADLAAALATRPIEAGPWYVLADELIPGGEALVRNLLAGARTVARVGGVAPRVLYCPDSFGHPAALPTLAAGFGMPVAVVWRGYGGPRWPAGDAAWWEGADGARVLLHHLPPDGYEFGSSLPTDAA</sequence>
<dbReference type="GO" id="GO:0006013">
    <property type="term" value="P:mannose metabolic process"/>
    <property type="evidence" value="ECO:0007669"/>
    <property type="project" value="InterPro"/>
</dbReference>
<dbReference type="SUPFAM" id="SSF88713">
    <property type="entry name" value="Glycoside hydrolase/deacetylase"/>
    <property type="match status" value="1"/>
</dbReference>
<accession>A0A6J4KD88</accession>
<dbReference type="GO" id="GO:0004559">
    <property type="term" value="F:alpha-mannosidase activity"/>
    <property type="evidence" value="ECO:0007669"/>
    <property type="project" value="UniProtKB-EC"/>
</dbReference>
<reference evidence="2" key="1">
    <citation type="submission" date="2020-02" db="EMBL/GenBank/DDBJ databases">
        <authorList>
            <person name="Meier V. D."/>
        </authorList>
    </citation>
    <scope>NUCLEOTIDE SEQUENCE</scope>
    <source>
        <strain evidence="2">AVDCRST_MAG40</strain>
    </source>
</reference>
<name>A0A6J4KD88_9BACT</name>